<evidence type="ECO:0000256" key="1">
    <source>
        <dbReference type="SAM" id="SignalP"/>
    </source>
</evidence>
<accession>A0A914H8A8</accession>
<feature type="chain" id="PRO_5037125509" evidence="1">
    <location>
        <begin position="18"/>
        <end position="285"/>
    </location>
</feature>
<feature type="signal peptide" evidence="1">
    <location>
        <begin position="1"/>
        <end position="17"/>
    </location>
</feature>
<evidence type="ECO:0000313" key="3">
    <source>
        <dbReference type="WBParaSite" id="Gr19_v10_g14656.t1"/>
    </source>
</evidence>
<keyword evidence="2" id="KW-1185">Reference proteome</keyword>
<dbReference type="AlphaFoldDB" id="A0A914H8A8"/>
<protein>
    <submittedName>
        <fullName evidence="3">Uncharacterized protein</fullName>
    </submittedName>
</protein>
<evidence type="ECO:0000313" key="2">
    <source>
        <dbReference type="Proteomes" id="UP000887572"/>
    </source>
</evidence>
<reference evidence="3" key="1">
    <citation type="submission" date="2022-11" db="UniProtKB">
        <authorList>
            <consortium name="WormBaseParasite"/>
        </authorList>
    </citation>
    <scope>IDENTIFICATION</scope>
</reference>
<keyword evidence="1" id="KW-0732">Signal</keyword>
<dbReference type="WBParaSite" id="Gr19_v10_g14656.t1">
    <property type="protein sequence ID" value="Gr19_v10_g14656.t1"/>
    <property type="gene ID" value="Gr19_v10_g14656"/>
</dbReference>
<proteinExistence type="predicted"/>
<name>A0A914H8A8_GLORO</name>
<sequence length="285" mass="33155">MLMLLHLLLVLLQFGPSEQIMRILRGDYNIKFMCGKYRGAQGRLQLKFIATPKAYEIWKTESQSIVFDTVLGENGTFAKPVQSKIFFIESDKYPHFELKFRTNCFIMNQVGECCAHDFTFFGRMTDIEDLATDKWFTGDFRNEKWERKSTHNCAFKMGMKNPRPKPETDPEKPRLHWEENIIDLTELLVYMDEPEYKQFINDTKKDWVVAKRVCTQIFGDEGEEDNWPICDPSLRFGLGKNSYEERENDLLQKADLTKDCDATQGKGIGTGKNCEACDDLDDSKN</sequence>
<dbReference type="Proteomes" id="UP000887572">
    <property type="component" value="Unplaced"/>
</dbReference>
<organism evidence="2 3">
    <name type="scientific">Globodera rostochiensis</name>
    <name type="common">Golden nematode worm</name>
    <name type="synonym">Heterodera rostochiensis</name>
    <dbReference type="NCBI Taxonomy" id="31243"/>
    <lineage>
        <taxon>Eukaryota</taxon>
        <taxon>Metazoa</taxon>
        <taxon>Ecdysozoa</taxon>
        <taxon>Nematoda</taxon>
        <taxon>Chromadorea</taxon>
        <taxon>Rhabditida</taxon>
        <taxon>Tylenchina</taxon>
        <taxon>Tylenchomorpha</taxon>
        <taxon>Tylenchoidea</taxon>
        <taxon>Heteroderidae</taxon>
        <taxon>Heteroderinae</taxon>
        <taxon>Globodera</taxon>
    </lineage>
</organism>